<keyword evidence="2" id="KW-1185">Reference proteome</keyword>
<dbReference type="Proteomes" id="UP001642409">
    <property type="component" value="Unassembled WGS sequence"/>
</dbReference>
<evidence type="ECO:0000313" key="1">
    <source>
        <dbReference type="EMBL" id="CAL5997637.1"/>
    </source>
</evidence>
<sequence>MILFKPAQKRAGTQRIREAGLHIPAVQSLCILESGLFEQAGARHKGLFAKVASNLQRVLQIVEALYILNYCVVWHYTRLYSIQTIRVSTLIPMKSDGPGQIIGV</sequence>
<protein>
    <submittedName>
        <fullName evidence="1">Hypothetical_protein</fullName>
    </submittedName>
</protein>
<accession>A0ABP1HQD2</accession>
<reference evidence="1 2" key="1">
    <citation type="submission" date="2024-07" db="EMBL/GenBank/DDBJ databases">
        <authorList>
            <person name="Akdeniz Z."/>
        </authorList>
    </citation>
    <scope>NUCLEOTIDE SEQUENCE [LARGE SCALE GENOMIC DNA]</scope>
</reference>
<organism evidence="1 2">
    <name type="scientific">Hexamita inflata</name>
    <dbReference type="NCBI Taxonomy" id="28002"/>
    <lineage>
        <taxon>Eukaryota</taxon>
        <taxon>Metamonada</taxon>
        <taxon>Diplomonadida</taxon>
        <taxon>Hexamitidae</taxon>
        <taxon>Hexamitinae</taxon>
        <taxon>Hexamita</taxon>
    </lineage>
</organism>
<gene>
    <name evidence="1" type="ORF">HINF_LOCUS15341</name>
</gene>
<dbReference type="EMBL" id="CAXDID020000037">
    <property type="protein sequence ID" value="CAL5997637.1"/>
    <property type="molecule type" value="Genomic_DNA"/>
</dbReference>
<proteinExistence type="predicted"/>
<comment type="caution">
    <text evidence="1">The sequence shown here is derived from an EMBL/GenBank/DDBJ whole genome shotgun (WGS) entry which is preliminary data.</text>
</comment>
<name>A0ABP1HQD2_9EUKA</name>
<evidence type="ECO:0000313" key="2">
    <source>
        <dbReference type="Proteomes" id="UP001642409"/>
    </source>
</evidence>